<reference evidence="3 4" key="1">
    <citation type="submission" date="2020-07" db="EMBL/GenBank/DDBJ databases">
        <title>Huge and variable diversity of episymbiotic CPR bacteria and DPANN archaea in groundwater ecosystems.</title>
        <authorList>
            <person name="He C.Y."/>
            <person name="Keren R."/>
            <person name="Whittaker M."/>
            <person name="Farag I.F."/>
            <person name="Doudna J."/>
            <person name="Cate J.H.D."/>
            <person name="Banfield J.F."/>
        </authorList>
    </citation>
    <scope>NUCLEOTIDE SEQUENCE [LARGE SCALE GENOMIC DNA]</scope>
    <source>
        <strain evidence="3">NC_groundwater_70_Ag_B-0.1um_54_66</strain>
    </source>
</reference>
<gene>
    <name evidence="3" type="ORF">HYS17_10000</name>
</gene>
<dbReference type="Gene3D" id="3.40.50.150">
    <property type="entry name" value="Vaccinia Virus protein VP39"/>
    <property type="match status" value="1"/>
</dbReference>
<dbReference type="AlphaFoldDB" id="A0A7T5UG32"/>
<feature type="compositionally biased region" description="Basic and acidic residues" evidence="1">
    <location>
        <begin position="808"/>
        <end position="830"/>
    </location>
</feature>
<dbReference type="GO" id="GO:0008168">
    <property type="term" value="F:methyltransferase activity"/>
    <property type="evidence" value="ECO:0007669"/>
    <property type="project" value="UniProtKB-KW"/>
</dbReference>
<dbReference type="InterPro" id="IPR029063">
    <property type="entry name" value="SAM-dependent_MTases_sf"/>
</dbReference>
<dbReference type="Pfam" id="PF13847">
    <property type="entry name" value="Methyltransf_31"/>
    <property type="match status" value="1"/>
</dbReference>
<evidence type="ECO:0000313" key="4">
    <source>
        <dbReference type="Proteomes" id="UP000595362"/>
    </source>
</evidence>
<dbReference type="SUPFAM" id="SSF53335">
    <property type="entry name" value="S-adenosyl-L-methionine-dependent methyltransferases"/>
    <property type="match status" value="1"/>
</dbReference>
<dbReference type="PANTHER" id="PTHR43861:SF1">
    <property type="entry name" value="TRANS-ACONITATE 2-METHYLTRANSFERASE"/>
    <property type="match status" value="1"/>
</dbReference>
<name>A0A7T5UG32_9BACT</name>
<dbReference type="Proteomes" id="UP000595362">
    <property type="component" value="Chromosome"/>
</dbReference>
<dbReference type="InterPro" id="IPR025714">
    <property type="entry name" value="Methyltranfer_dom"/>
</dbReference>
<proteinExistence type="predicted"/>
<accession>A0A7T5UG32</accession>
<keyword evidence="3" id="KW-0808">Transferase</keyword>
<sequence length="830" mass="93755">MAQAKVSKLRDGHRKALGFEETDNSAKPVSRELEKYYQRHEHLKGIAPSIIRKAWFTMSHLLLHPGARVVDMGSNDGAVTYAMAALNPEIHFTGIDLDKKKIAKSKAAWKLSNLDFQVGDITAGAGIKEGSLDAIVNSFILHELYSNSRYNDRPVVHTLEKQFSLLKNEGLMLIRDFALPQRGEYVLLEMPDVQSRSTEPGKLSEPDLLVWYAEHARPKDDPGCHGFFLEELPPRFPQTRLFRLHYKWAYEFILRKDNRSTLDIELPKEYAFFTEHDYRRHLSALGARLLYSSPHWDEKIIRERFEGRFRLYSDDGTPLGSPPTSFIAVAQKMSDRRSLRLQERRPSQKNTQSRLRVSAMRNDITGKIVDVVSRDSDMIDVIPYRVSENGTLTIFVQEGLPRGIVNAVPRNGKNLDQKMWSGHMTEAICLPGNIVRDISRDDQKKTALFARDHLGLKPASGSTLEDGPVFYPAPDYIDERFETRYLRVESREGNVFDPKYEDESYKGFASKGKIREVNAQSVLDAISVGIIPNARLEQQIVMLFSRLGMTAESWNECPLILAEEEPDKKADLKDIVLRKAAKDSRFKKIKGTTGHLRTIQSVFVDEGWVEGGVAGLASRDLEFVISDETTVNKAVILPLTKSHSGEVMAGFCMEHLPIPQRYSGNGMTVTAPSLDLPREITNIEMARRYIAEKFEVPVENVSRMGESFFCHSGVTPQRIFPFALTGVARGVTKPLYGMTIYAPLAQLCNLLWYDCDLPFMVMVARTFGRLGAESEHSVKRDFAFKIAADHSKPMVSYSEDMRGLGGAKTDDSKSGEKIVDPESKKRLDPK</sequence>
<dbReference type="CDD" id="cd02440">
    <property type="entry name" value="AdoMet_MTases"/>
    <property type="match status" value="1"/>
</dbReference>
<organism evidence="3 4">
    <name type="scientific">Micavibrio aeruginosavorus</name>
    <dbReference type="NCBI Taxonomy" id="349221"/>
    <lineage>
        <taxon>Bacteria</taxon>
        <taxon>Pseudomonadati</taxon>
        <taxon>Bdellovibrionota</taxon>
        <taxon>Bdellovibrionia</taxon>
        <taxon>Bdellovibrionales</taxon>
        <taxon>Pseudobdellovibrionaceae</taxon>
        <taxon>Micavibrio</taxon>
    </lineage>
</organism>
<protein>
    <submittedName>
        <fullName evidence="3">Methyltransferase domain-containing protein</fullName>
    </submittedName>
</protein>
<keyword evidence="3" id="KW-0489">Methyltransferase</keyword>
<dbReference type="EMBL" id="CP066681">
    <property type="protein sequence ID" value="QQG35824.1"/>
    <property type="molecule type" value="Genomic_DNA"/>
</dbReference>
<feature type="domain" description="Methyltransferase" evidence="2">
    <location>
        <begin position="64"/>
        <end position="178"/>
    </location>
</feature>
<dbReference type="PANTHER" id="PTHR43861">
    <property type="entry name" value="TRANS-ACONITATE 2-METHYLTRANSFERASE-RELATED"/>
    <property type="match status" value="1"/>
</dbReference>
<evidence type="ECO:0000259" key="2">
    <source>
        <dbReference type="Pfam" id="PF13847"/>
    </source>
</evidence>
<dbReference type="GO" id="GO:0032259">
    <property type="term" value="P:methylation"/>
    <property type="evidence" value="ECO:0007669"/>
    <property type="project" value="UniProtKB-KW"/>
</dbReference>
<feature type="region of interest" description="Disordered" evidence="1">
    <location>
        <begin position="797"/>
        <end position="830"/>
    </location>
</feature>
<evidence type="ECO:0000256" key="1">
    <source>
        <dbReference type="SAM" id="MobiDB-lite"/>
    </source>
</evidence>
<evidence type="ECO:0000313" key="3">
    <source>
        <dbReference type="EMBL" id="QQG35824.1"/>
    </source>
</evidence>